<name>A0A0C3GFD1_PILCF</name>
<feature type="compositionally biased region" description="Polar residues" evidence="1">
    <location>
        <begin position="50"/>
        <end position="63"/>
    </location>
</feature>
<evidence type="ECO:0000256" key="1">
    <source>
        <dbReference type="SAM" id="MobiDB-lite"/>
    </source>
</evidence>
<evidence type="ECO:0000313" key="3">
    <source>
        <dbReference type="Proteomes" id="UP000054166"/>
    </source>
</evidence>
<dbReference type="STRING" id="765440.A0A0C3GFD1"/>
<dbReference type="GO" id="GO:0005634">
    <property type="term" value="C:nucleus"/>
    <property type="evidence" value="ECO:0007669"/>
    <property type="project" value="InterPro"/>
</dbReference>
<feature type="region of interest" description="Disordered" evidence="1">
    <location>
        <begin position="149"/>
        <end position="458"/>
    </location>
</feature>
<dbReference type="HOGENOM" id="CLU_460122_0_0_1"/>
<sequence>MYNRNLMTPSASPVPFRRPQDRPSPTKRPRLTSSSTPSTSSSSFVSTPPAFSNQTYHTVTANGDGTDLHDARRASSFRVLNVWSQLAERYSRPLAEDDIVNLRTGDFVKDRNVMRSTPHQYDIGFFGDLDGTETPTTDEGSDDELDAFAPGANISDELERVSREGLDPVREMDPADAQDLREFLEAESRRREEFGSEGEESLGKEGMEGESGDEYNEVELPEDSFTDGSTDEVEDELVKDDQWPDPNLDQTSDLDPDSDSKEEDSTYTVRVKDPDDADSDDELGIWDDHNEGSIVFYTITPVSTPPPVPRKRGRPRKSSKSLPPTPLPPVRARSRPRVLQASDDEDFGISRPSEKRKGKRKSRAPSSPEPSPVPIASEKGSESDDPMALVSSSPEQPHPQRTPAKETSPPISESEQYRLVTPLPNPSTPTRGRRKRKRVLSSSLETEGSGDPGMELPVISPDIDLIDFSKRNYDSYGRASPVPVSKSSSHARSNKRKSGERASSSKLVDLDPVRARELVSPPLLKIFAPVLVVRTHIIILILKFIPLVILPAQITIITIHLYHLHNSNFHLYLQCKAHKHSTSLHKPCITSPT</sequence>
<organism evidence="2 3">
    <name type="scientific">Piloderma croceum (strain F 1598)</name>
    <dbReference type="NCBI Taxonomy" id="765440"/>
    <lineage>
        <taxon>Eukaryota</taxon>
        <taxon>Fungi</taxon>
        <taxon>Dikarya</taxon>
        <taxon>Basidiomycota</taxon>
        <taxon>Agaricomycotina</taxon>
        <taxon>Agaricomycetes</taxon>
        <taxon>Agaricomycetidae</taxon>
        <taxon>Atheliales</taxon>
        <taxon>Atheliaceae</taxon>
        <taxon>Piloderma</taxon>
    </lineage>
</organism>
<feature type="compositionally biased region" description="Acidic residues" evidence="1">
    <location>
        <begin position="275"/>
        <end position="285"/>
    </location>
</feature>
<feature type="compositionally biased region" description="Low complexity" evidence="1">
    <location>
        <begin position="31"/>
        <end position="49"/>
    </location>
</feature>
<dbReference type="AlphaFoldDB" id="A0A0C3GFD1"/>
<feature type="compositionally biased region" description="Acidic residues" evidence="1">
    <location>
        <begin position="252"/>
        <end position="262"/>
    </location>
</feature>
<dbReference type="EMBL" id="KN832975">
    <property type="protein sequence ID" value="KIM89361.1"/>
    <property type="molecule type" value="Genomic_DNA"/>
</dbReference>
<dbReference type="GO" id="GO:0042393">
    <property type="term" value="F:histone binding"/>
    <property type="evidence" value="ECO:0007669"/>
    <property type="project" value="InterPro"/>
</dbReference>
<keyword evidence="3" id="KW-1185">Reference proteome</keyword>
<feature type="compositionally biased region" description="Acidic residues" evidence="1">
    <location>
        <begin position="208"/>
        <end position="238"/>
    </location>
</feature>
<feature type="region of interest" description="Disordered" evidence="1">
    <location>
        <begin position="125"/>
        <end position="144"/>
    </location>
</feature>
<dbReference type="InParanoid" id="A0A0C3GFD1"/>
<protein>
    <submittedName>
        <fullName evidence="2">Uncharacterized protein</fullName>
    </submittedName>
</protein>
<reference evidence="2 3" key="1">
    <citation type="submission" date="2014-04" db="EMBL/GenBank/DDBJ databases">
        <authorList>
            <consortium name="DOE Joint Genome Institute"/>
            <person name="Kuo A."/>
            <person name="Tarkka M."/>
            <person name="Buscot F."/>
            <person name="Kohler A."/>
            <person name="Nagy L.G."/>
            <person name="Floudas D."/>
            <person name="Copeland A."/>
            <person name="Barry K.W."/>
            <person name="Cichocki N."/>
            <person name="Veneault-Fourrey C."/>
            <person name="LaButti K."/>
            <person name="Lindquist E.A."/>
            <person name="Lipzen A."/>
            <person name="Lundell T."/>
            <person name="Morin E."/>
            <person name="Murat C."/>
            <person name="Sun H."/>
            <person name="Tunlid A."/>
            <person name="Henrissat B."/>
            <person name="Grigoriev I.V."/>
            <person name="Hibbett D.S."/>
            <person name="Martin F."/>
            <person name="Nordberg H.P."/>
            <person name="Cantor M.N."/>
            <person name="Hua S.X."/>
        </authorList>
    </citation>
    <scope>NUCLEOTIDE SEQUENCE [LARGE SCALE GENOMIC DNA]</scope>
    <source>
        <strain evidence="2 3">F 1598</strain>
    </source>
</reference>
<feature type="compositionally biased region" description="Basic and acidic residues" evidence="1">
    <location>
        <begin position="157"/>
        <end position="194"/>
    </location>
</feature>
<dbReference type="Pfam" id="PF10384">
    <property type="entry name" value="Scm3"/>
    <property type="match status" value="1"/>
</dbReference>
<accession>A0A0C3GFD1</accession>
<gene>
    <name evidence="2" type="ORF">PILCRDRAFT_222183</name>
</gene>
<proteinExistence type="predicted"/>
<feature type="compositionally biased region" description="Basic residues" evidence="1">
    <location>
        <begin position="354"/>
        <end position="363"/>
    </location>
</feature>
<feature type="region of interest" description="Disordered" evidence="1">
    <location>
        <begin position="477"/>
        <end position="506"/>
    </location>
</feature>
<dbReference type="OrthoDB" id="2420608at2759"/>
<evidence type="ECO:0000313" key="2">
    <source>
        <dbReference type="EMBL" id="KIM89361.1"/>
    </source>
</evidence>
<feature type="region of interest" description="Disordered" evidence="1">
    <location>
        <begin position="1"/>
        <end position="67"/>
    </location>
</feature>
<feature type="compositionally biased region" description="Basic residues" evidence="1">
    <location>
        <begin position="309"/>
        <end position="319"/>
    </location>
</feature>
<feature type="compositionally biased region" description="Polar residues" evidence="1">
    <location>
        <begin position="1"/>
        <end position="11"/>
    </location>
</feature>
<dbReference type="Proteomes" id="UP000054166">
    <property type="component" value="Unassembled WGS sequence"/>
</dbReference>
<dbReference type="InterPro" id="IPR018465">
    <property type="entry name" value="Scm3/HJURP"/>
</dbReference>
<reference evidence="3" key="2">
    <citation type="submission" date="2015-01" db="EMBL/GenBank/DDBJ databases">
        <title>Evolutionary Origins and Diversification of the Mycorrhizal Mutualists.</title>
        <authorList>
            <consortium name="DOE Joint Genome Institute"/>
            <consortium name="Mycorrhizal Genomics Consortium"/>
            <person name="Kohler A."/>
            <person name="Kuo A."/>
            <person name="Nagy L.G."/>
            <person name="Floudas D."/>
            <person name="Copeland A."/>
            <person name="Barry K.W."/>
            <person name="Cichocki N."/>
            <person name="Veneault-Fourrey C."/>
            <person name="LaButti K."/>
            <person name="Lindquist E.A."/>
            <person name="Lipzen A."/>
            <person name="Lundell T."/>
            <person name="Morin E."/>
            <person name="Murat C."/>
            <person name="Riley R."/>
            <person name="Ohm R."/>
            <person name="Sun H."/>
            <person name="Tunlid A."/>
            <person name="Henrissat B."/>
            <person name="Grigoriev I.V."/>
            <person name="Hibbett D.S."/>
            <person name="Martin F."/>
        </authorList>
    </citation>
    <scope>NUCLEOTIDE SEQUENCE [LARGE SCALE GENOMIC DNA]</scope>
    <source>
        <strain evidence="3">F 1598</strain>
    </source>
</reference>